<evidence type="ECO:0000313" key="1">
    <source>
        <dbReference type="EMBL" id="KAI5666541.1"/>
    </source>
</evidence>
<protein>
    <submittedName>
        <fullName evidence="1">Uncharacterized protein</fullName>
    </submittedName>
</protein>
<dbReference type="EMBL" id="CM044704">
    <property type="protein sequence ID" value="KAI5666541.1"/>
    <property type="molecule type" value="Genomic_DNA"/>
</dbReference>
<organism evidence="1 2">
    <name type="scientific">Catharanthus roseus</name>
    <name type="common">Madagascar periwinkle</name>
    <name type="synonym">Vinca rosea</name>
    <dbReference type="NCBI Taxonomy" id="4058"/>
    <lineage>
        <taxon>Eukaryota</taxon>
        <taxon>Viridiplantae</taxon>
        <taxon>Streptophyta</taxon>
        <taxon>Embryophyta</taxon>
        <taxon>Tracheophyta</taxon>
        <taxon>Spermatophyta</taxon>
        <taxon>Magnoliopsida</taxon>
        <taxon>eudicotyledons</taxon>
        <taxon>Gunneridae</taxon>
        <taxon>Pentapetalae</taxon>
        <taxon>asterids</taxon>
        <taxon>lamiids</taxon>
        <taxon>Gentianales</taxon>
        <taxon>Apocynaceae</taxon>
        <taxon>Rauvolfioideae</taxon>
        <taxon>Vinceae</taxon>
        <taxon>Catharanthinae</taxon>
        <taxon>Catharanthus</taxon>
    </lineage>
</organism>
<accession>A0ACC0B1N2</accession>
<dbReference type="Proteomes" id="UP001060085">
    <property type="component" value="Linkage Group LG04"/>
</dbReference>
<sequence length="154" mass="17367">MRVVISRDAIFNELEMPCIKDKPISDSPPSVPTLSSIPNPSRNLKPILSLLFHPVAHLVLLNILRLKLKLLEITNLRGIESSLSLSLLVSCATVSLLLGIIPSPFLLRLLSLLLDCWFFQLVYYLSSPRLLELLSSVCRLPATLSRRRLPWIIF</sequence>
<evidence type="ECO:0000313" key="2">
    <source>
        <dbReference type="Proteomes" id="UP001060085"/>
    </source>
</evidence>
<name>A0ACC0B1N2_CATRO</name>
<gene>
    <name evidence="1" type="ORF">M9H77_16394</name>
</gene>
<reference evidence="2" key="1">
    <citation type="journal article" date="2023" name="Nat. Plants">
        <title>Single-cell RNA sequencing provides a high-resolution roadmap for understanding the multicellular compartmentation of specialized metabolism.</title>
        <authorList>
            <person name="Sun S."/>
            <person name="Shen X."/>
            <person name="Li Y."/>
            <person name="Li Y."/>
            <person name="Wang S."/>
            <person name="Li R."/>
            <person name="Zhang H."/>
            <person name="Shen G."/>
            <person name="Guo B."/>
            <person name="Wei J."/>
            <person name="Xu J."/>
            <person name="St-Pierre B."/>
            <person name="Chen S."/>
            <person name="Sun C."/>
        </authorList>
    </citation>
    <scope>NUCLEOTIDE SEQUENCE [LARGE SCALE GENOMIC DNA]</scope>
</reference>
<proteinExistence type="predicted"/>
<keyword evidence="2" id="KW-1185">Reference proteome</keyword>
<comment type="caution">
    <text evidence="1">The sequence shown here is derived from an EMBL/GenBank/DDBJ whole genome shotgun (WGS) entry which is preliminary data.</text>
</comment>